<evidence type="ECO:0000259" key="19">
    <source>
        <dbReference type="Pfam" id="PF01699"/>
    </source>
</evidence>
<comment type="caution">
    <text evidence="20">The sequence shown here is derived from an EMBL/GenBank/DDBJ whole genome shotgun (WGS) entry which is preliminary data.</text>
</comment>
<dbReference type="EMBL" id="VIIS01001447">
    <property type="protein sequence ID" value="KAF0298057.1"/>
    <property type="molecule type" value="Genomic_DNA"/>
</dbReference>
<evidence type="ECO:0000313" key="20">
    <source>
        <dbReference type="EMBL" id="KAF0298057.1"/>
    </source>
</evidence>
<evidence type="ECO:0000256" key="17">
    <source>
        <dbReference type="SAM" id="MobiDB-lite"/>
    </source>
</evidence>
<feature type="transmembrane region" description="Helical" evidence="18">
    <location>
        <begin position="209"/>
        <end position="227"/>
    </location>
</feature>
<protein>
    <submittedName>
        <fullName evidence="20">Sodium/potassium/calcium exchanger 5</fullName>
    </submittedName>
</protein>
<dbReference type="InterPro" id="IPR004837">
    <property type="entry name" value="NaCa_Exmemb"/>
</dbReference>
<keyword evidence="4" id="KW-0050">Antiport</keyword>
<evidence type="ECO:0000256" key="16">
    <source>
        <dbReference type="ARBA" id="ARBA00023201"/>
    </source>
</evidence>
<evidence type="ECO:0000256" key="13">
    <source>
        <dbReference type="ARBA" id="ARBA00023053"/>
    </source>
</evidence>
<keyword evidence="9" id="KW-0106">Calcium</keyword>
<keyword evidence="13" id="KW-0915">Sodium</keyword>
<feature type="transmembrane region" description="Helical" evidence="18">
    <location>
        <begin position="353"/>
        <end position="380"/>
    </location>
</feature>
<evidence type="ECO:0000256" key="18">
    <source>
        <dbReference type="SAM" id="Phobius"/>
    </source>
</evidence>
<accession>A0A6A4VPF6</accession>
<comment type="similarity">
    <text evidence="2">Belongs to the Ca(2+):cation antiporter (CaCA) (TC 2.A.19) family. SLC24A subfamily.</text>
</comment>
<dbReference type="OrthoDB" id="2127281at2759"/>
<dbReference type="GO" id="GO:0006874">
    <property type="term" value="P:intracellular calcium ion homeostasis"/>
    <property type="evidence" value="ECO:0007669"/>
    <property type="project" value="TreeGrafter"/>
</dbReference>
<dbReference type="InterPro" id="IPR004481">
    <property type="entry name" value="K/Na/Ca-exchanger"/>
</dbReference>
<evidence type="ECO:0000313" key="21">
    <source>
        <dbReference type="Proteomes" id="UP000440578"/>
    </source>
</evidence>
<keyword evidence="3" id="KW-0813">Transport</keyword>
<keyword evidence="16" id="KW-0739">Sodium transport</keyword>
<feature type="domain" description="Sodium/calcium exchanger membrane region" evidence="19">
    <location>
        <begin position="107"/>
        <end position="227"/>
    </location>
</feature>
<proteinExistence type="inferred from homology"/>
<evidence type="ECO:0000256" key="2">
    <source>
        <dbReference type="ARBA" id="ARBA00005364"/>
    </source>
</evidence>
<keyword evidence="12 18" id="KW-1133">Transmembrane helix</keyword>
<dbReference type="InterPro" id="IPR044880">
    <property type="entry name" value="NCX_ion-bd_dom_sf"/>
</dbReference>
<dbReference type="GO" id="GO:0008273">
    <property type="term" value="F:calcium, potassium:sodium antiporter activity"/>
    <property type="evidence" value="ECO:0007669"/>
    <property type="project" value="TreeGrafter"/>
</dbReference>
<keyword evidence="21" id="KW-1185">Reference proteome</keyword>
<dbReference type="PANTHER" id="PTHR10846">
    <property type="entry name" value="SODIUM/POTASSIUM/CALCIUM EXCHANGER"/>
    <property type="match status" value="1"/>
</dbReference>
<feature type="region of interest" description="Disordered" evidence="17">
    <location>
        <begin position="251"/>
        <end position="272"/>
    </location>
</feature>
<comment type="subcellular location">
    <subcellularLocation>
        <location evidence="1">Membrane</location>
        <topology evidence="1">Multi-pass membrane protein</topology>
    </subcellularLocation>
</comment>
<keyword evidence="5" id="KW-0633">Potassium transport</keyword>
<dbReference type="GO" id="GO:0015293">
    <property type="term" value="F:symporter activity"/>
    <property type="evidence" value="ECO:0007669"/>
    <property type="project" value="UniProtKB-KW"/>
</dbReference>
<keyword evidence="14" id="KW-0406">Ion transport</keyword>
<feature type="transmembrane region" description="Helical" evidence="18">
    <location>
        <begin position="420"/>
        <end position="444"/>
    </location>
</feature>
<feature type="transmembrane region" description="Helical" evidence="18">
    <location>
        <begin position="185"/>
        <end position="203"/>
    </location>
</feature>
<keyword evidence="15 18" id="KW-0472">Membrane</keyword>
<feature type="domain" description="Sodium/calcium exchanger membrane region" evidence="19">
    <location>
        <begin position="351"/>
        <end position="500"/>
    </location>
</feature>
<evidence type="ECO:0000256" key="9">
    <source>
        <dbReference type="ARBA" id="ARBA00022837"/>
    </source>
</evidence>
<dbReference type="Gene3D" id="1.20.1420.30">
    <property type="entry name" value="NCX, central ion-binding region"/>
    <property type="match status" value="2"/>
</dbReference>
<dbReference type="Pfam" id="PF01699">
    <property type="entry name" value="Na_Ca_ex"/>
    <property type="match status" value="2"/>
</dbReference>
<evidence type="ECO:0000256" key="5">
    <source>
        <dbReference type="ARBA" id="ARBA00022538"/>
    </source>
</evidence>
<evidence type="ECO:0000256" key="14">
    <source>
        <dbReference type="ARBA" id="ARBA00023065"/>
    </source>
</evidence>
<evidence type="ECO:0000256" key="4">
    <source>
        <dbReference type="ARBA" id="ARBA00022449"/>
    </source>
</evidence>
<dbReference type="GO" id="GO:0005886">
    <property type="term" value="C:plasma membrane"/>
    <property type="evidence" value="ECO:0007669"/>
    <property type="project" value="TreeGrafter"/>
</dbReference>
<evidence type="ECO:0000256" key="7">
    <source>
        <dbReference type="ARBA" id="ARBA00022692"/>
    </source>
</evidence>
<keyword evidence="7 18" id="KW-0812">Transmembrane</keyword>
<dbReference type="Proteomes" id="UP000440578">
    <property type="component" value="Unassembled WGS sequence"/>
</dbReference>
<evidence type="ECO:0000256" key="8">
    <source>
        <dbReference type="ARBA" id="ARBA00022729"/>
    </source>
</evidence>
<organism evidence="20 21">
    <name type="scientific">Amphibalanus amphitrite</name>
    <name type="common">Striped barnacle</name>
    <name type="synonym">Balanus amphitrite</name>
    <dbReference type="NCBI Taxonomy" id="1232801"/>
    <lineage>
        <taxon>Eukaryota</taxon>
        <taxon>Metazoa</taxon>
        <taxon>Ecdysozoa</taxon>
        <taxon>Arthropoda</taxon>
        <taxon>Crustacea</taxon>
        <taxon>Multicrustacea</taxon>
        <taxon>Cirripedia</taxon>
        <taxon>Thoracica</taxon>
        <taxon>Thoracicalcarea</taxon>
        <taxon>Balanomorpha</taxon>
        <taxon>Balanoidea</taxon>
        <taxon>Balanidae</taxon>
        <taxon>Amphibalaninae</taxon>
        <taxon>Amphibalanus</taxon>
    </lineage>
</organism>
<evidence type="ECO:0000256" key="10">
    <source>
        <dbReference type="ARBA" id="ARBA00022847"/>
    </source>
</evidence>
<evidence type="ECO:0000256" key="15">
    <source>
        <dbReference type="ARBA" id="ARBA00023136"/>
    </source>
</evidence>
<keyword evidence="8" id="KW-0732">Signal</keyword>
<feature type="transmembrane region" description="Helical" evidence="18">
    <location>
        <begin position="149"/>
        <end position="173"/>
    </location>
</feature>
<reference evidence="20 21" key="1">
    <citation type="submission" date="2019-07" db="EMBL/GenBank/DDBJ databases">
        <title>Draft genome assembly of a fouling barnacle, Amphibalanus amphitrite (Darwin, 1854): The first reference genome for Thecostraca.</title>
        <authorList>
            <person name="Kim W."/>
        </authorList>
    </citation>
    <scope>NUCLEOTIDE SEQUENCE [LARGE SCALE GENOMIC DNA]</scope>
    <source>
        <strain evidence="20">SNU_AA5</strain>
        <tissue evidence="20">Soma without cirri and trophi</tissue>
    </source>
</reference>
<gene>
    <name evidence="20" type="primary">SLC24A5</name>
    <name evidence="20" type="ORF">FJT64_004552</name>
</gene>
<dbReference type="GO" id="GO:0005262">
    <property type="term" value="F:calcium channel activity"/>
    <property type="evidence" value="ECO:0007669"/>
    <property type="project" value="TreeGrafter"/>
</dbReference>
<dbReference type="NCBIfam" id="TIGR00367">
    <property type="entry name" value="calcium/sodium antiporter"/>
    <property type="match status" value="1"/>
</dbReference>
<keyword evidence="11" id="KW-0630">Potassium</keyword>
<feature type="transmembrane region" description="Helical" evidence="18">
    <location>
        <begin position="489"/>
        <end position="509"/>
    </location>
</feature>
<sequence length="520" mass="57303">MHILAPISWQRLMFRRRQRLLASCGLFLVYVAVSQLAARYSAGPPSETHPGSDQTRPYPTWPVTAHSLGLSGLTKVYTVPRPQVTANSLGLSEDVASGLTSRASSVPQVTANSLGLSEDVAGATLLAAGSSAPELATTTLGVFVTKDDIGISGVIGSAVFNAMLVISLVSLLVDDKIRIKCYPMLRDILCYLISIAALLAVIYDNFIAWYEALALVSMYVLYCLVMWKNRAIERWILSRYLSAPSAEKRSLMTRDHQPAAAGDSEEGEKGARGQFQEVEFQRKSRLERDASEAIEQEMTANVHEVPYDDNDTFRWPDGTFSRVLHVISLPIVVGCYLTMPDVGKRRWRPWYPVTFVVATLWIALFSYLMVWMITVIGFTMNIPDTIMGLSFVAIGVSIPDVLASVAVARDGYGDMAVSNALGSNVFDILFCMGVPWLISTLLVYPGSYVKVDSGGMLYSTVFLFSTVIFLLVATYLSRWTLSKPYGISLLVWYALFLSVACLYEMNFFGQMTLPMCSSLA</sequence>
<evidence type="ECO:0000256" key="1">
    <source>
        <dbReference type="ARBA" id="ARBA00004141"/>
    </source>
</evidence>
<feature type="transmembrane region" description="Helical" evidence="18">
    <location>
        <begin position="456"/>
        <end position="477"/>
    </location>
</feature>
<feature type="transmembrane region" description="Helical" evidence="18">
    <location>
        <begin position="386"/>
        <end position="408"/>
    </location>
</feature>
<evidence type="ECO:0000256" key="3">
    <source>
        <dbReference type="ARBA" id="ARBA00022448"/>
    </source>
</evidence>
<evidence type="ECO:0000256" key="11">
    <source>
        <dbReference type="ARBA" id="ARBA00022958"/>
    </source>
</evidence>
<evidence type="ECO:0000256" key="12">
    <source>
        <dbReference type="ARBA" id="ARBA00022989"/>
    </source>
</evidence>
<keyword evidence="6" id="KW-0109">Calcium transport</keyword>
<evidence type="ECO:0000256" key="6">
    <source>
        <dbReference type="ARBA" id="ARBA00022568"/>
    </source>
</evidence>
<dbReference type="AlphaFoldDB" id="A0A6A4VPF6"/>
<name>A0A6A4VPF6_AMPAM</name>
<dbReference type="FunFam" id="1.20.1420.30:FF:000009">
    <property type="entry name" value="sodium/potassium/calcium exchanger 5 isoform X2"/>
    <property type="match status" value="1"/>
</dbReference>
<keyword evidence="10" id="KW-0769">Symport</keyword>
<dbReference type="PANTHER" id="PTHR10846:SF74">
    <property type="entry name" value="SODIUM_POTASSIUM_CALCIUM EXCHANGER CG1090-RELATED"/>
    <property type="match status" value="1"/>
</dbReference>